<evidence type="ECO:0000256" key="10">
    <source>
        <dbReference type="ARBA" id="ARBA00022840"/>
    </source>
</evidence>
<dbReference type="PRINTS" id="PR00980">
    <property type="entry name" value="TRNASYNTHALA"/>
</dbReference>
<evidence type="ECO:0000256" key="6">
    <source>
        <dbReference type="ARBA" id="ARBA00022598"/>
    </source>
</evidence>
<evidence type="ECO:0000256" key="8">
    <source>
        <dbReference type="ARBA" id="ARBA00022741"/>
    </source>
</evidence>
<dbReference type="GO" id="GO:0005524">
    <property type="term" value="F:ATP binding"/>
    <property type="evidence" value="ECO:0007669"/>
    <property type="project" value="UniProtKB-UniRule"/>
</dbReference>
<dbReference type="OrthoDB" id="2423964at2759"/>
<evidence type="ECO:0000256" key="4">
    <source>
        <dbReference type="ARBA" id="ARBA00022490"/>
    </source>
</evidence>
<dbReference type="Proteomes" id="UP000076078">
    <property type="component" value="Unassembled WGS sequence"/>
</dbReference>
<dbReference type="STRING" id="361077.A0A151Z2V6"/>
<dbReference type="Gene3D" id="3.30.930.10">
    <property type="entry name" value="Bira Bifunctional Protein, Domain 2"/>
    <property type="match status" value="1"/>
</dbReference>
<dbReference type="NCBIfam" id="TIGR00344">
    <property type="entry name" value="alaS"/>
    <property type="match status" value="1"/>
</dbReference>
<dbReference type="InterPro" id="IPR002318">
    <property type="entry name" value="Ala-tRNA-lgiase_IIc"/>
</dbReference>
<dbReference type="FunCoup" id="A0A151Z2V6">
    <property type="interactions" value="1013"/>
</dbReference>
<dbReference type="Pfam" id="PF02272">
    <property type="entry name" value="DHHA1"/>
    <property type="match status" value="1"/>
</dbReference>
<evidence type="ECO:0000256" key="13">
    <source>
        <dbReference type="ARBA" id="ARBA00023146"/>
    </source>
</evidence>
<dbReference type="GO" id="GO:0004813">
    <property type="term" value="F:alanine-tRNA ligase activity"/>
    <property type="evidence" value="ECO:0007669"/>
    <property type="project" value="UniProtKB-UniRule"/>
</dbReference>
<dbReference type="PANTHER" id="PTHR11777">
    <property type="entry name" value="ALANYL-TRNA SYNTHETASE"/>
    <property type="match status" value="1"/>
</dbReference>
<evidence type="ECO:0000256" key="11">
    <source>
        <dbReference type="ARBA" id="ARBA00022884"/>
    </source>
</evidence>
<evidence type="ECO:0000256" key="14">
    <source>
        <dbReference type="ARBA" id="ARBA00048300"/>
    </source>
</evidence>
<comment type="function">
    <text evidence="15">Catalyzes the attachment of alanine to tRNA(Ala) in a two-step reaction: alanine is first activated by ATP to form Ala-AMP and then transferred to the acceptor end of tRNA(Ala). Also edits incorrectly charged tRNA(Ala) via its editing domain.</text>
</comment>
<dbReference type="PANTHER" id="PTHR11777:SF38">
    <property type="entry name" value="ALANINE--TRNA LIGASE, CYTOPLASMIC"/>
    <property type="match status" value="1"/>
</dbReference>
<comment type="similarity">
    <text evidence="1">Belongs to the class-II aminoacyl-tRNA synthetase family. Alax-L subfamily.</text>
</comment>
<dbReference type="FunFam" id="3.10.310.40:FF:000002">
    <property type="entry name" value="alanine--tRNA ligase, cytoplasmic"/>
    <property type="match status" value="1"/>
</dbReference>
<reference evidence="17 18" key="1">
    <citation type="submission" date="2015-12" db="EMBL/GenBank/DDBJ databases">
        <title>Dictyostelia acquired genes for synthesis and detection of signals that induce cell-type specialization by lateral gene transfer from prokaryotes.</title>
        <authorList>
            <person name="Gloeckner G."/>
            <person name="Schaap P."/>
        </authorList>
    </citation>
    <scope>NUCLEOTIDE SEQUENCE [LARGE SCALE GENOMIC DNA]</scope>
    <source>
        <strain evidence="17 18">TK</strain>
    </source>
</reference>
<dbReference type="CDD" id="cd00673">
    <property type="entry name" value="AlaRS_core"/>
    <property type="match status" value="1"/>
</dbReference>
<dbReference type="FunFam" id="3.30.930.10:FF:000011">
    <property type="entry name" value="Alanine--tRNA ligase, cytoplasmic"/>
    <property type="match status" value="1"/>
</dbReference>
<evidence type="ECO:0000259" key="16">
    <source>
        <dbReference type="PROSITE" id="PS50860"/>
    </source>
</evidence>
<dbReference type="GO" id="GO:0002161">
    <property type="term" value="F:aminoacyl-tRNA deacylase activity"/>
    <property type="evidence" value="ECO:0007669"/>
    <property type="project" value="TreeGrafter"/>
</dbReference>
<dbReference type="PROSITE" id="PS50860">
    <property type="entry name" value="AA_TRNA_LIGASE_II_ALA"/>
    <property type="match status" value="1"/>
</dbReference>
<dbReference type="InterPro" id="IPR018162">
    <property type="entry name" value="Ala-tRNA-ligase_IIc_anticod-bd"/>
</dbReference>
<keyword evidence="6 15" id="KW-0436">Ligase</keyword>
<dbReference type="GO" id="GO:0008270">
    <property type="term" value="F:zinc ion binding"/>
    <property type="evidence" value="ECO:0007669"/>
    <property type="project" value="UniProtKB-UniRule"/>
</dbReference>
<comment type="domain">
    <text evidence="15">Consists of three domains; the N-terminal catalytic domain, the editing domain and the C-terminal C-Ala domain. The editing domain removes incorrectly charged amino acids, while the C-Ala domain, along with tRNA(Ala), serves as a bridge to cooperatively bring together the editing and aminoacylation centers thus stimulating deacylation of misacylated tRNAs.</text>
</comment>
<dbReference type="EC" id="6.1.1.7" evidence="2"/>
<evidence type="ECO:0000256" key="3">
    <source>
        <dbReference type="ARBA" id="ARBA00017959"/>
    </source>
</evidence>
<evidence type="ECO:0000256" key="12">
    <source>
        <dbReference type="ARBA" id="ARBA00022917"/>
    </source>
</evidence>
<keyword evidence="12 15" id="KW-0648">Protein biosynthesis</keyword>
<feature type="binding site" evidence="15">
    <location>
        <position position="715"/>
    </location>
    <ligand>
        <name>Zn(2+)</name>
        <dbReference type="ChEBI" id="CHEBI:29105"/>
    </ligand>
</feature>
<keyword evidence="10 15" id="KW-0067">ATP-binding</keyword>
<keyword evidence="8 15" id="KW-0547">Nucleotide-binding</keyword>
<evidence type="ECO:0000256" key="7">
    <source>
        <dbReference type="ARBA" id="ARBA00022723"/>
    </source>
</evidence>
<keyword evidence="4" id="KW-0963">Cytoplasm</keyword>
<evidence type="ECO:0000313" key="18">
    <source>
        <dbReference type="Proteomes" id="UP000076078"/>
    </source>
</evidence>
<dbReference type="AlphaFoldDB" id="A0A151Z2V6"/>
<dbReference type="Pfam" id="PF01411">
    <property type="entry name" value="tRNA-synt_2c"/>
    <property type="match status" value="1"/>
</dbReference>
<organism evidence="17 18">
    <name type="scientific">Tieghemostelium lacteum</name>
    <name type="common">Slime mold</name>
    <name type="synonym">Dictyostelium lacteum</name>
    <dbReference type="NCBI Taxonomy" id="361077"/>
    <lineage>
        <taxon>Eukaryota</taxon>
        <taxon>Amoebozoa</taxon>
        <taxon>Evosea</taxon>
        <taxon>Eumycetozoa</taxon>
        <taxon>Dictyostelia</taxon>
        <taxon>Dictyosteliales</taxon>
        <taxon>Raperosteliaceae</taxon>
        <taxon>Tieghemostelium</taxon>
    </lineage>
</organism>
<dbReference type="InterPro" id="IPR018164">
    <property type="entry name" value="Ala-tRNA-synth_IIc_N"/>
</dbReference>
<gene>
    <name evidence="17" type="ORF">DLAC_10949</name>
</gene>
<dbReference type="InterPro" id="IPR045864">
    <property type="entry name" value="aa-tRNA-synth_II/BPL/LPL"/>
</dbReference>
<evidence type="ECO:0000256" key="1">
    <source>
        <dbReference type="ARBA" id="ARBA00008429"/>
    </source>
</evidence>
<comment type="catalytic activity">
    <reaction evidence="14 15">
        <text>tRNA(Ala) + L-alanine + ATP = L-alanyl-tRNA(Ala) + AMP + diphosphate</text>
        <dbReference type="Rhea" id="RHEA:12540"/>
        <dbReference type="Rhea" id="RHEA-COMP:9657"/>
        <dbReference type="Rhea" id="RHEA-COMP:9923"/>
        <dbReference type="ChEBI" id="CHEBI:30616"/>
        <dbReference type="ChEBI" id="CHEBI:33019"/>
        <dbReference type="ChEBI" id="CHEBI:57972"/>
        <dbReference type="ChEBI" id="CHEBI:78442"/>
        <dbReference type="ChEBI" id="CHEBI:78497"/>
        <dbReference type="ChEBI" id="CHEBI:456215"/>
        <dbReference type="EC" id="6.1.1.7"/>
    </reaction>
</comment>
<accession>A0A151Z2V6</accession>
<dbReference type="GO" id="GO:0006419">
    <property type="term" value="P:alanyl-tRNA aminoacylation"/>
    <property type="evidence" value="ECO:0007669"/>
    <property type="project" value="InterPro"/>
</dbReference>
<feature type="domain" description="Alanyl-transfer RNA synthetases family profile" evidence="16">
    <location>
        <begin position="1"/>
        <end position="758"/>
    </location>
</feature>
<dbReference type="HAMAP" id="MF_00036_B">
    <property type="entry name" value="Ala_tRNA_synth_B"/>
    <property type="match status" value="1"/>
</dbReference>
<comment type="caution">
    <text evidence="17">The sequence shown here is derived from an EMBL/GenBank/DDBJ whole genome shotgun (WGS) entry which is preliminary data.</text>
</comment>
<evidence type="ECO:0000256" key="15">
    <source>
        <dbReference type="HAMAP-Rule" id="MF_03133"/>
    </source>
</evidence>
<keyword evidence="18" id="KW-1185">Reference proteome</keyword>
<dbReference type="FunFam" id="3.30.980.10:FF:000004">
    <property type="entry name" value="Alanine--tRNA ligase, cytoplasmic"/>
    <property type="match status" value="1"/>
</dbReference>
<dbReference type="SUPFAM" id="SSF101353">
    <property type="entry name" value="Putative anticodon-binding domain of alanyl-tRNA synthetase (AlaRS)"/>
    <property type="match status" value="1"/>
</dbReference>
<feature type="binding site" evidence="15">
    <location>
        <position position="600"/>
    </location>
    <ligand>
        <name>Zn(2+)</name>
        <dbReference type="ChEBI" id="CHEBI:29105"/>
    </ligand>
</feature>
<name>A0A151Z2V6_TIELA</name>
<dbReference type="InParanoid" id="A0A151Z2V6"/>
<dbReference type="OMA" id="NKKDNFW"/>
<dbReference type="InterPro" id="IPR018163">
    <property type="entry name" value="Thr/Ala-tRNA-synth_IIc_edit"/>
</dbReference>
<dbReference type="InterPro" id="IPR012947">
    <property type="entry name" value="tRNA_SAD"/>
</dbReference>
<comment type="cofactor">
    <cofactor evidence="15">
        <name>Zn(2+)</name>
        <dbReference type="ChEBI" id="CHEBI:29105"/>
    </cofactor>
    <text evidence="15">Binds 1 zinc ion per subunit.</text>
</comment>
<dbReference type="GO" id="GO:0005739">
    <property type="term" value="C:mitochondrion"/>
    <property type="evidence" value="ECO:0007669"/>
    <property type="project" value="TreeGrafter"/>
</dbReference>
<dbReference type="GO" id="GO:0000049">
    <property type="term" value="F:tRNA binding"/>
    <property type="evidence" value="ECO:0007669"/>
    <property type="project" value="UniProtKB-KW"/>
</dbReference>
<dbReference type="SUPFAM" id="SSF50447">
    <property type="entry name" value="Translation proteins"/>
    <property type="match status" value="1"/>
</dbReference>
<feature type="binding site" evidence="15">
    <location>
        <position position="719"/>
    </location>
    <ligand>
        <name>Zn(2+)</name>
        <dbReference type="ChEBI" id="CHEBI:29105"/>
    </ligand>
</feature>
<dbReference type="SMART" id="SM00863">
    <property type="entry name" value="tRNA_SAD"/>
    <property type="match status" value="1"/>
</dbReference>
<protein>
    <recommendedName>
        <fullName evidence="3">Alanine--tRNA ligase</fullName>
        <ecNumber evidence="2">6.1.1.7</ecNumber>
    </recommendedName>
</protein>
<sequence length="954" mass="107519">MDCNKVRQTFIDFFKDKCNHTFVPSSSCIPHEDPTLLFANAGMNQFKPIFLGQVNPKSEQAKLERAVNSQKCIRAGGKHNDLDDVGKDTYHHTFFEMLGNWSFSNYFKKEAITWAWELLTEVYKLDKERLYVTYFRGDPSKNLEEDTEAKNLWLQFLPAERVLPFGMKENFWEMGDQGPCGPCSEIHYDKIPGRNGAPFVNADDPTLIEIWNLVFIQFNREADKSLRPLPNKHVDTGMGLERLTSIIQKVPTNYDTDIFAPIFKAIQEVTGYPHAYGGKVGKDDPDQVDMAYRVIGDHIRTLTFSISDGAVPDVDGRGQVLRRILRRAVRYGKQKLNAPSGFFTKLVDVVIDNFGGFYPELRRKPDHIKFVLQREEEIFNKTLERGIIEFEKIVKNLNGSTVIPGQSAHYLSSRYGFPIDLTTLMAAEKSLTVDTAECERIAEKEAEYNRQRQKQKKSSMVLGAEAVSILNGKKIPHTDDSHKYEQKEIKSTVRAIWNNSTFLESITKKDNEKDLIGLVLEATNFYPEQGGQIFDIGKISLEGNDKTAFEVTDCKEFGGFVIHIGYISYECEKISVGDSVDLTVDYTRRAPIMSNHTSTHMLNYAIKSVLGEFIEQRGSLVDESRLRFDFSHNKQVTVQELAKIEEIVNNLIRQQLTVYAKEVPLEGAKKINGLRAVFGEKYPDPVRVISIGKDIDEILKNPENPEWHKYSIEFCGGTHLTNTKQAEAFTIVTEEGVAAGIRRIVAVTGTDANDVYERNQSMTKKFNDALTINNGTDLNSEIKTLKESLTSNIISTTTKDQLNQTLNNLEQLSKKFAKDLVLNQTKESDSFVESLTKTLESKPQYLVEKVNLASNTTLITETIKKIQAISPLTSVMLLSPDEEKSKVTILTNVSKSELAQKGLKANEWAKVVVELLGGKGGGRPDVAQAVGSKLELLDQALQLGKSYVENISKQ</sequence>
<keyword evidence="5 15" id="KW-0820">tRNA-binding</keyword>
<dbReference type="Gene3D" id="3.30.980.10">
    <property type="entry name" value="Threonyl-trna Synthetase, Chain A, domain 2"/>
    <property type="match status" value="1"/>
</dbReference>
<dbReference type="SUPFAM" id="SSF55186">
    <property type="entry name" value="ThrRS/AlaRS common domain"/>
    <property type="match status" value="1"/>
</dbReference>
<dbReference type="EMBL" id="LODT01000051">
    <property type="protein sequence ID" value="KYQ88257.1"/>
    <property type="molecule type" value="Genomic_DNA"/>
</dbReference>
<dbReference type="InterPro" id="IPR023033">
    <property type="entry name" value="Ala_tRNA_ligase_euk/bac"/>
</dbReference>
<dbReference type="InterPro" id="IPR050058">
    <property type="entry name" value="Ala-tRNA_ligase"/>
</dbReference>
<dbReference type="Gene3D" id="3.10.310.40">
    <property type="match status" value="1"/>
</dbReference>
<feature type="binding site" evidence="15">
    <location>
        <position position="596"/>
    </location>
    <ligand>
        <name>Zn(2+)</name>
        <dbReference type="ChEBI" id="CHEBI:29105"/>
    </ligand>
</feature>
<keyword evidence="11 15" id="KW-0694">RNA-binding</keyword>
<evidence type="ECO:0000256" key="5">
    <source>
        <dbReference type="ARBA" id="ARBA00022555"/>
    </source>
</evidence>
<dbReference type="InterPro" id="IPR003156">
    <property type="entry name" value="DHHA1_dom"/>
</dbReference>
<evidence type="ECO:0000313" key="17">
    <source>
        <dbReference type="EMBL" id="KYQ88257.1"/>
    </source>
</evidence>
<dbReference type="InterPro" id="IPR009000">
    <property type="entry name" value="Transl_B-barrel_sf"/>
</dbReference>
<evidence type="ECO:0000256" key="2">
    <source>
        <dbReference type="ARBA" id="ARBA00013168"/>
    </source>
</evidence>
<keyword evidence="9 15" id="KW-0862">Zinc</keyword>
<keyword evidence="13 15" id="KW-0030">Aminoacyl-tRNA synthetase</keyword>
<dbReference type="Gene3D" id="2.40.30.130">
    <property type="match status" value="1"/>
</dbReference>
<dbReference type="InterPro" id="IPR018165">
    <property type="entry name" value="Ala-tRNA-synth_IIc_core"/>
</dbReference>
<keyword evidence="7 15" id="KW-0479">Metal-binding</keyword>
<dbReference type="SUPFAM" id="SSF55681">
    <property type="entry name" value="Class II aaRS and biotin synthetases"/>
    <property type="match status" value="1"/>
</dbReference>
<evidence type="ECO:0000256" key="9">
    <source>
        <dbReference type="ARBA" id="ARBA00022833"/>
    </source>
</evidence>
<proteinExistence type="inferred from homology"/>
<comment type="subunit">
    <text evidence="15">Monomer.</text>
</comment>
<dbReference type="Pfam" id="PF07973">
    <property type="entry name" value="tRNA_SAD"/>
    <property type="match status" value="1"/>
</dbReference>